<dbReference type="RefSeq" id="WP_073087876.1">
    <property type="nucleotide sequence ID" value="NZ_FRBC01000001.1"/>
</dbReference>
<keyword evidence="1" id="KW-0732">Signal</keyword>
<evidence type="ECO:0000256" key="1">
    <source>
        <dbReference type="SAM" id="SignalP"/>
    </source>
</evidence>
<dbReference type="AlphaFoldDB" id="A0A1M6R1H7"/>
<dbReference type="Proteomes" id="UP000184263">
    <property type="component" value="Unassembled WGS sequence"/>
</dbReference>
<organism evidence="2 3">
    <name type="scientific">Selenomonas ruminantium</name>
    <dbReference type="NCBI Taxonomy" id="971"/>
    <lineage>
        <taxon>Bacteria</taxon>
        <taxon>Bacillati</taxon>
        <taxon>Bacillota</taxon>
        <taxon>Negativicutes</taxon>
        <taxon>Selenomonadales</taxon>
        <taxon>Selenomonadaceae</taxon>
        <taxon>Selenomonas</taxon>
    </lineage>
</organism>
<dbReference type="OrthoDB" id="4203328at2"/>
<feature type="chain" id="PRO_5009920487" evidence="1">
    <location>
        <begin position="26"/>
        <end position="275"/>
    </location>
</feature>
<accession>A0A1M6R1H7</accession>
<protein>
    <submittedName>
        <fullName evidence="2">Uncharacterized protein</fullName>
    </submittedName>
</protein>
<reference evidence="2 3" key="1">
    <citation type="submission" date="2016-11" db="EMBL/GenBank/DDBJ databases">
        <authorList>
            <person name="Jaros S."/>
            <person name="Januszkiewicz K."/>
            <person name="Wedrychowicz H."/>
        </authorList>
    </citation>
    <scope>NUCLEOTIDE SEQUENCE [LARGE SCALE GENOMIC DNA]</scope>
    <source>
        <strain evidence="2 3">HD4</strain>
    </source>
</reference>
<sequence length="275" mass="31696">MQKKWLWSVMVCVLCVACLFGNCGAAEKNENWVKMTWTPKLEFFLDASAIKATEYNGRKYLDIKTKAVVFKNNKTIAEWHVLIDIAQGKVATLKFKKRHEEANSCDVSTAMSNLRDIDYIDERILERITSVCPAVVDDIMAYNHDSSLRSPIGNAVFFITRNTSGVGGAYQMLSEDGLMGITFDYKPESNLLVLYDLNEATPYSSQRYYDTPKFFVPWDHMKRNSADMHDAWNGEYERNWGTDVFEKVDNQGTSIFKWETDALLTFLRTRAWKHL</sequence>
<evidence type="ECO:0000313" key="2">
    <source>
        <dbReference type="EMBL" id="SHK26304.1"/>
    </source>
</evidence>
<feature type="signal peptide" evidence="1">
    <location>
        <begin position="1"/>
        <end position="25"/>
    </location>
</feature>
<dbReference type="EMBL" id="FRBC01000001">
    <property type="protein sequence ID" value="SHK26304.1"/>
    <property type="molecule type" value="Genomic_DNA"/>
</dbReference>
<proteinExistence type="predicted"/>
<name>A0A1M6R1H7_SELRU</name>
<evidence type="ECO:0000313" key="3">
    <source>
        <dbReference type="Proteomes" id="UP000184263"/>
    </source>
</evidence>
<gene>
    <name evidence="2" type="ORF">SAMN05216582_101104</name>
</gene>